<dbReference type="Proteomes" id="UP000729402">
    <property type="component" value="Unassembled WGS sequence"/>
</dbReference>
<sequence length="83" mass="9345">MLGSTITMDMSHPWMEESAMMRQANGNKYPMSALRRRTTCGEVMGANGWRRRTLWVVGADGAVTTDTTMRVDMRRGTTMGVDR</sequence>
<dbReference type="EMBL" id="JAAALK010000290">
    <property type="protein sequence ID" value="KAG8048015.1"/>
    <property type="molecule type" value="Genomic_DNA"/>
</dbReference>
<comment type="caution">
    <text evidence="1">The sequence shown here is derived from an EMBL/GenBank/DDBJ whole genome shotgun (WGS) entry which is preliminary data.</text>
</comment>
<accession>A0A8J5V264</accession>
<evidence type="ECO:0000313" key="1">
    <source>
        <dbReference type="EMBL" id="KAG8048015.1"/>
    </source>
</evidence>
<keyword evidence="2" id="KW-1185">Reference proteome</keyword>
<dbReference type="AlphaFoldDB" id="A0A8J5V264"/>
<reference evidence="1" key="1">
    <citation type="journal article" date="2021" name="bioRxiv">
        <title>Whole Genome Assembly and Annotation of Northern Wild Rice, Zizania palustris L., Supports a Whole Genome Duplication in the Zizania Genus.</title>
        <authorList>
            <person name="Haas M."/>
            <person name="Kono T."/>
            <person name="Macchietto M."/>
            <person name="Millas R."/>
            <person name="McGilp L."/>
            <person name="Shao M."/>
            <person name="Duquette J."/>
            <person name="Hirsch C.N."/>
            <person name="Kimball J."/>
        </authorList>
    </citation>
    <scope>NUCLEOTIDE SEQUENCE</scope>
    <source>
        <tissue evidence="1">Fresh leaf tissue</tissue>
    </source>
</reference>
<protein>
    <submittedName>
        <fullName evidence="1">Uncharacterized protein</fullName>
    </submittedName>
</protein>
<proteinExistence type="predicted"/>
<reference evidence="1" key="2">
    <citation type="submission" date="2021-02" db="EMBL/GenBank/DDBJ databases">
        <authorList>
            <person name="Kimball J.A."/>
            <person name="Haas M.W."/>
            <person name="Macchietto M."/>
            <person name="Kono T."/>
            <person name="Duquette J."/>
            <person name="Shao M."/>
        </authorList>
    </citation>
    <scope>NUCLEOTIDE SEQUENCE</scope>
    <source>
        <tissue evidence="1">Fresh leaf tissue</tissue>
    </source>
</reference>
<name>A0A8J5V264_ZIZPA</name>
<organism evidence="1 2">
    <name type="scientific">Zizania palustris</name>
    <name type="common">Northern wild rice</name>
    <dbReference type="NCBI Taxonomy" id="103762"/>
    <lineage>
        <taxon>Eukaryota</taxon>
        <taxon>Viridiplantae</taxon>
        <taxon>Streptophyta</taxon>
        <taxon>Embryophyta</taxon>
        <taxon>Tracheophyta</taxon>
        <taxon>Spermatophyta</taxon>
        <taxon>Magnoliopsida</taxon>
        <taxon>Liliopsida</taxon>
        <taxon>Poales</taxon>
        <taxon>Poaceae</taxon>
        <taxon>BOP clade</taxon>
        <taxon>Oryzoideae</taxon>
        <taxon>Oryzeae</taxon>
        <taxon>Zizaniinae</taxon>
        <taxon>Zizania</taxon>
    </lineage>
</organism>
<gene>
    <name evidence="1" type="ORF">GUJ93_ZPchr0008g12985</name>
</gene>
<evidence type="ECO:0000313" key="2">
    <source>
        <dbReference type="Proteomes" id="UP000729402"/>
    </source>
</evidence>